<feature type="non-terminal residue" evidence="1">
    <location>
        <position position="1"/>
    </location>
</feature>
<dbReference type="Proteomes" id="UP000054018">
    <property type="component" value="Unassembled WGS sequence"/>
</dbReference>
<sequence>RLPSGGTVAPVILVSNKTELSRFKGNKNAWPVYLSIRNLSKEMRHQPSHHASILLGYLPVSKLESFDDNLIGQQCLFHYCMRRILQHLVDAGQNGVEMVCTDRQIWRVFPILAAYIRDHPEQCLVACCAENWCLKCLVLAKERGINIPFPPRD</sequence>
<dbReference type="AlphaFoldDB" id="A0A0C9YPA7"/>
<reference evidence="2" key="2">
    <citation type="submission" date="2015-01" db="EMBL/GenBank/DDBJ databases">
        <title>Evolutionary Origins and Diversification of the Mycorrhizal Mutualists.</title>
        <authorList>
            <consortium name="DOE Joint Genome Institute"/>
            <consortium name="Mycorrhizal Genomics Consortium"/>
            <person name="Kohler A."/>
            <person name="Kuo A."/>
            <person name="Nagy L.G."/>
            <person name="Floudas D."/>
            <person name="Copeland A."/>
            <person name="Barry K.W."/>
            <person name="Cichocki N."/>
            <person name="Veneault-Fourrey C."/>
            <person name="LaButti K."/>
            <person name="Lindquist E.A."/>
            <person name="Lipzen A."/>
            <person name="Lundell T."/>
            <person name="Morin E."/>
            <person name="Murat C."/>
            <person name="Riley R."/>
            <person name="Ohm R."/>
            <person name="Sun H."/>
            <person name="Tunlid A."/>
            <person name="Henrissat B."/>
            <person name="Grigoriev I.V."/>
            <person name="Hibbett D.S."/>
            <person name="Martin F."/>
        </authorList>
    </citation>
    <scope>NUCLEOTIDE SEQUENCE [LARGE SCALE GENOMIC DNA]</scope>
    <source>
        <strain evidence="2">441</strain>
    </source>
</reference>
<dbReference type="Pfam" id="PF18759">
    <property type="entry name" value="Plavaka"/>
    <property type="match status" value="1"/>
</dbReference>
<dbReference type="InterPro" id="IPR041078">
    <property type="entry name" value="Plavaka"/>
</dbReference>
<evidence type="ECO:0000313" key="2">
    <source>
        <dbReference type="Proteomes" id="UP000054018"/>
    </source>
</evidence>
<proteinExistence type="predicted"/>
<dbReference type="EMBL" id="KN833882">
    <property type="protein sequence ID" value="KIK15629.1"/>
    <property type="molecule type" value="Genomic_DNA"/>
</dbReference>
<evidence type="ECO:0000313" key="1">
    <source>
        <dbReference type="EMBL" id="KIK15629.1"/>
    </source>
</evidence>
<gene>
    <name evidence="1" type="ORF">PISMIDRAFT_114796</name>
</gene>
<organism evidence="1 2">
    <name type="scientific">Pisolithus microcarpus 441</name>
    <dbReference type="NCBI Taxonomy" id="765257"/>
    <lineage>
        <taxon>Eukaryota</taxon>
        <taxon>Fungi</taxon>
        <taxon>Dikarya</taxon>
        <taxon>Basidiomycota</taxon>
        <taxon>Agaricomycotina</taxon>
        <taxon>Agaricomycetes</taxon>
        <taxon>Agaricomycetidae</taxon>
        <taxon>Boletales</taxon>
        <taxon>Sclerodermatineae</taxon>
        <taxon>Pisolithaceae</taxon>
        <taxon>Pisolithus</taxon>
    </lineage>
</organism>
<accession>A0A0C9YPA7</accession>
<name>A0A0C9YPA7_9AGAM</name>
<reference evidence="1 2" key="1">
    <citation type="submission" date="2014-04" db="EMBL/GenBank/DDBJ databases">
        <authorList>
            <consortium name="DOE Joint Genome Institute"/>
            <person name="Kuo A."/>
            <person name="Kohler A."/>
            <person name="Costa M.D."/>
            <person name="Nagy L.G."/>
            <person name="Floudas D."/>
            <person name="Copeland A."/>
            <person name="Barry K.W."/>
            <person name="Cichocki N."/>
            <person name="Veneault-Fourrey C."/>
            <person name="LaButti K."/>
            <person name="Lindquist E.A."/>
            <person name="Lipzen A."/>
            <person name="Lundell T."/>
            <person name="Morin E."/>
            <person name="Murat C."/>
            <person name="Sun H."/>
            <person name="Tunlid A."/>
            <person name="Henrissat B."/>
            <person name="Grigoriev I.V."/>
            <person name="Hibbett D.S."/>
            <person name="Martin F."/>
            <person name="Nordberg H.P."/>
            <person name="Cantor M.N."/>
            <person name="Hua S.X."/>
        </authorList>
    </citation>
    <scope>NUCLEOTIDE SEQUENCE [LARGE SCALE GENOMIC DNA]</scope>
    <source>
        <strain evidence="1 2">441</strain>
    </source>
</reference>
<dbReference type="HOGENOM" id="CLU_006344_8_3_1"/>
<dbReference type="OrthoDB" id="2418900at2759"/>
<protein>
    <submittedName>
        <fullName evidence="1">Uncharacterized protein</fullName>
    </submittedName>
</protein>
<keyword evidence="2" id="KW-1185">Reference proteome</keyword>